<dbReference type="AlphaFoldDB" id="A0A7E4V4L0"/>
<reference evidence="2" key="2">
    <citation type="submission" date="2020-10" db="UniProtKB">
        <authorList>
            <consortium name="WormBaseParasite"/>
        </authorList>
    </citation>
    <scope>IDENTIFICATION</scope>
</reference>
<organism evidence="1 2">
    <name type="scientific">Panagrellus redivivus</name>
    <name type="common">Microworm</name>
    <dbReference type="NCBI Taxonomy" id="6233"/>
    <lineage>
        <taxon>Eukaryota</taxon>
        <taxon>Metazoa</taxon>
        <taxon>Ecdysozoa</taxon>
        <taxon>Nematoda</taxon>
        <taxon>Chromadorea</taxon>
        <taxon>Rhabditida</taxon>
        <taxon>Tylenchina</taxon>
        <taxon>Panagrolaimomorpha</taxon>
        <taxon>Panagrolaimoidea</taxon>
        <taxon>Panagrolaimidae</taxon>
        <taxon>Panagrellus</taxon>
    </lineage>
</organism>
<accession>A0A7E4V4L0</accession>
<proteinExistence type="predicted"/>
<evidence type="ECO:0000313" key="1">
    <source>
        <dbReference type="Proteomes" id="UP000492821"/>
    </source>
</evidence>
<keyword evidence="1" id="KW-1185">Reference proteome</keyword>
<dbReference type="WBParaSite" id="Pan_g16488.t1">
    <property type="protein sequence ID" value="Pan_g16488.t1"/>
    <property type="gene ID" value="Pan_g16488"/>
</dbReference>
<protein>
    <submittedName>
        <fullName evidence="2">Uncharacterized protein</fullName>
    </submittedName>
</protein>
<reference evidence="1" key="1">
    <citation type="journal article" date="2013" name="Genetics">
        <title>The draft genome and transcriptome of Panagrellus redivivus are shaped by the harsh demands of a free-living lifestyle.</title>
        <authorList>
            <person name="Srinivasan J."/>
            <person name="Dillman A.R."/>
            <person name="Macchietto M.G."/>
            <person name="Heikkinen L."/>
            <person name="Lakso M."/>
            <person name="Fracchia K.M."/>
            <person name="Antoshechkin I."/>
            <person name="Mortazavi A."/>
            <person name="Wong G."/>
            <person name="Sternberg P.W."/>
        </authorList>
    </citation>
    <scope>NUCLEOTIDE SEQUENCE [LARGE SCALE GENOMIC DNA]</scope>
    <source>
        <strain evidence="1">MT8872</strain>
    </source>
</reference>
<name>A0A7E4V4L0_PANRE</name>
<sequence>MMIIACPVAACKNVQTPIFQVGIERLTCFDKQLYREQTILDVRKCSAYDTLNLPDSRNLVIICKSLNFPINWRQVHRPETLSTELYKINIKFLLNFKNIANIFATPNPFQRFNISMLVSKGQAEAHFAEIITVIPNLFAEAIDTCTSADIRVYARFDVQLPWKAVENLVDHHRFYTKRYLKFYRMVSQHHRNLYYVCNVYIVKNAFPYSCRLS</sequence>
<evidence type="ECO:0000313" key="2">
    <source>
        <dbReference type="WBParaSite" id="Pan_g16488.t1"/>
    </source>
</evidence>
<dbReference type="Proteomes" id="UP000492821">
    <property type="component" value="Unassembled WGS sequence"/>
</dbReference>